<dbReference type="AlphaFoldDB" id="A0A0N8WFX9"/>
<name>A0A0N8WFX9_9FLAO</name>
<feature type="signal peptide" evidence="1">
    <location>
        <begin position="1"/>
        <end position="30"/>
    </location>
</feature>
<dbReference type="GO" id="GO:0016787">
    <property type="term" value="F:hydrolase activity"/>
    <property type="evidence" value="ECO:0007669"/>
    <property type="project" value="UniProtKB-KW"/>
</dbReference>
<keyword evidence="2" id="KW-0378">Hydrolase</keyword>
<dbReference type="InterPro" id="IPR023296">
    <property type="entry name" value="Glyco_hydro_beta-prop_sf"/>
</dbReference>
<dbReference type="SUPFAM" id="SSF75005">
    <property type="entry name" value="Arabinanase/levansucrase/invertase"/>
    <property type="match status" value="1"/>
</dbReference>
<evidence type="ECO:0000256" key="1">
    <source>
        <dbReference type="SAM" id="SignalP"/>
    </source>
</evidence>
<dbReference type="OrthoDB" id="9794572at2"/>
<keyword evidence="1" id="KW-0732">Signal</keyword>
<evidence type="ECO:0000313" key="2">
    <source>
        <dbReference type="EMBL" id="KQC29947.1"/>
    </source>
</evidence>
<dbReference type="Proteomes" id="UP000050827">
    <property type="component" value="Unassembled WGS sequence"/>
</dbReference>
<dbReference type="RefSeq" id="WP_055394258.1">
    <property type="nucleotide sequence ID" value="NZ_LCTZ01000002.1"/>
</dbReference>
<dbReference type="STRING" id="346185.AAY42_08660"/>
<sequence length="374" mass="42091">MIPNSIKYIFRYTTQYTVLLFIGLSVSCTAQNAIIDNLKEAPVHGGLEMEDYWVWGSSVIKGDDGQYHMYASRWPKMLPFHPGWMIASEIVHAVSKIPEGPYQFKDVALGYRGAQYWDGRSCHNPKIVKYKDTYILYYMGSTHPFEEVTQENISEFDLKSKWCIAGRWGKRVGVATSKSPNGPWKRLDAPILDVKPDSYYSFLTSNPSPLIKEDGSVVLLFKGRSYQEEGIKQSDMSIGVATAPSFDGEYTVVGTKPLFSMEHLGEVEDPHLWSDDEGFHLVAKDQRGLITGGKGDGLLAHSKDGIHWEVDENPRAYTKTVKWENGKTIKQGQLERPFVFVENGKPTHIFFATMDGPGGFGNGTKTWNMVIPLK</sequence>
<dbReference type="EMBL" id="LCTZ01000002">
    <property type="protein sequence ID" value="KQC29947.1"/>
    <property type="molecule type" value="Genomic_DNA"/>
</dbReference>
<feature type="chain" id="PRO_5006033933" evidence="1">
    <location>
        <begin position="31"/>
        <end position="374"/>
    </location>
</feature>
<dbReference type="PROSITE" id="PS51257">
    <property type="entry name" value="PROKAR_LIPOPROTEIN"/>
    <property type="match status" value="1"/>
</dbReference>
<organism evidence="2 3">
    <name type="scientific">Flagellimonas eckloniae</name>
    <dbReference type="NCBI Taxonomy" id="346185"/>
    <lineage>
        <taxon>Bacteria</taxon>
        <taxon>Pseudomonadati</taxon>
        <taxon>Bacteroidota</taxon>
        <taxon>Flavobacteriia</taxon>
        <taxon>Flavobacteriales</taxon>
        <taxon>Flavobacteriaceae</taxon>
        <taxon>Flagellimonas</taxon>
    </lineage>
</organism>
<reference evidence="2 3" key="1">
    <citation type="submission" date="2015-04" db="EMBL/GenBank/DDBJ databases">
        <title>Complete genome of flavobacterium.</title>
        <authorList>
            <person name="Kwon Y.M."/>
            <person name="Kim S.-J."/>
        </authorList>
    </citation>
    <scope>NUCLEOTIDE SEQUENCE [LARGE SCALE GENOMIC DNA]</scope>
    <source>
        <strain evidence="2 3">DK169</strain>
    </source>
</reference>
<accession>A0A0N8WFX9</accession>
<dbReference type="CDD" id="cd08994">
    <property type="entry name" value="GH43_62_32_68_117_130-like"/>
    <property type="match status" value="1"/>
</dbReference>
<proteinExistence type="predicted"/>
<keyword evidence="3" id="KW-1185">Reference proteome</keyword>
<dbReference type="Gene3D" id="2.115.10.20">
    <property type="entry name" value="Glycosyl hydrolase domain, family 43"/>
    <property type="match status" value="1"/>
</dbReference>
<gene>
    <name evidence="2" type="ORF">AAY42_08660</name>
</gene>
<protein>
    <submittedName>
        <fullName evidence="2">Glycosyl hydrolase family 43</fullName>
    </submittedName>
</protein>
<comment type="caution">
    <text evidence="2">The sequence shown here is derived from an EMBL/GenBank/DDBJ whole genome shotgun (WGS) entry which is preliminary data.</text>
</comment>
<dbReference type="PATRIC" id="fig|1547436.3.peg.1782"/>
<evidence type="ECO:0000313" key="3">
    <source>
        <dbReference type="Proteomes" id="UP000050827"/>
    </source>
</evidence>